<organism evidence="1 2">
    <name type="scientific">Holothuria leucospilota</name>
    <name type="common">Black long sea cucumber</name>
    <name type="synonym">Mertensiothuria leucospilota</name>
    <dbReference type="NCBI Taxonomy" id="206669"/>
    <lineage>
        <taxon>Eukaryota</taxon>
        <taxon>Metazoa</taxon>
        <taxon>Echinodermata</taxon>
        <taxon>Eleutherozoa</taxon>
        <taxon>Echinozoa</taxon>
        <taxon>Holothuroidea</taxon>
        <taxon>Aspidochirotacea</taxon>
        <taxon>Aspidochirotida</taxon>
        <taxon>Holothuriidae</taxon>
        <taxon>Holothuria</taxon>
    </lineage>
</organism>
<accession>A0A9Q0YG26</accession>
<dbReference type="AlphaFoldDB" id="A0A9Q0YG26"/>
<gene>
    <name evidence="1" type="ORF">HOLleu_39069</name>
</gene>
<comment type="caution">
    <text evidence="1">The sequence shown here is derived from an EMBL/GenBank/DDBJ whole genome shotgun (WGS) entry which is preliminary data.</text>
</comment>
<protein>
    <submittedName>
        <fullName evidence="1">Uncharacterized protein</fullName>
    </submittedName>
</protein>
<reference evidence="1" key="1">
    <citation type="submission" date="2021-10" db="EMBL/GenBank/DDBJ databases">
        <title>Tropical sea cucumber genome reveals ecological adaptation and Cuvierian tubules defense mechanism.</title>
        <authorList>
            <person name="Chen T."/>
        </authorList>
    </citation>
    <scope>NUCLEOTIDE SEQUENCE</scope>
    <source>
        <strain evidence="1">Nanhai2018</strain>
        <tissue evidence="1">Muscle</tissue>
    </source>
</reference>
<proteinExistence type="predicted"/>
<name>A0A9Q0YG26_HOLLE</name>
<evidence type="ECO:0000313" key="2">
    <source>
        <dbReference type="Proteomes" id="UP001152320"/>
    </source>
</evidence>
<dbReference type="Proteomes" id="UP001152320">
    <property type="component" value="Chromosome 21"/>
</dbReference>
<evidence type="ECO:0000313" key="1">
    <source>
        <dbReference type="EMBL" id="KAJ8021775.1"/>
    </source>
</evidence>
<sequence>MLYPQTTFEVSSPFPSKTRALTRFLLHTYTHTPIRTFIAVRGTRKRPGKEFTGFPHLPGRPPTNPADVRVRGRAACQGRHVQPRETSHCSGRIFGQLRQLRAARELGKTYESGGHAGCPCTR</sequence>
<dbReference type="EMBL" id="JAIZAY010000021">
    <property type="protein sequence ID" value="KAJ8021775.1"/>
    <property type="molecule type" value="Genomic_DNA"/>
</dbReference>
<keyword evidence="2" id="KW-1185">Reference proteome</keyword>